<dbReference type="Pfam" id="PF00297">
    <property type="entry name" value="Ribosomal_L3"/>
    <property type="match status" value="1"/>
</dbReference>
<gene>
    <name evidence="8" type="primary">rplC</name>
    <name evidence="10" type="ORF">BOO69_02000</name>
</gene>
<dbReference type="AlphaFoldDB" id="A0A1J0WLS1"/>
<dbReference type="InterPro" id="IPR000597">
    <property type="entry name" value="Ribosomal_uL3"/>
</dbReference>
<organism evidence="10 11">
    <name type="scientific">Sulfitobacter alexandrii</name>
    <dbReference type="NCBI Taxonomy" id="1917485"/>
    <lineage>
        <taxon>Bacteria</taxon>
        <taxon>Pseudomonadati</taxon>
        <taxon>Pseudomonadota</taxon>
        <taxon>Alphaproteobacteria</taxon>
        <taxon>Rhodobacterales</taxon>
        <taxon>Roseobacteraceae</taxon>
        <taxon>Sulfitobacter</taxon>
    </lineage>
</organism>
<feature type="modified residue" description="N5-methylglutamine" evidence="8">
    <location>
        <position position="151"/>
    </location>
</feature>
<dbReference type="InterPro" id="IPR009000">
    <property type="entry name" value="Transl_B-barrel_sf"/>
</dbReference>
<dbReference type="PANTHER" id="PTHR11229:SF16">
    <property type="entry name" value="LARGE RIBOSOMAL SUBUNIT PROTEIN UL3C"/>
    <property type="match status" value="1"/>
</dbReference>
<comment type="PTM">
    <text evidence="8">Methylated by PrmB.</text>
</comment>
<proteinExistence type="inferred from homology"/>
<evidence type="ECO:0000256" key="3">
    <source>
        <dbReference type="ARBA" id="ARBA00022730"/>
    </source>
</evidence>
<keyword evidence="5 8" id="KW-0689">Ribosomal protein</keyword>
<dbReference type="HAMAP" id="MF_01325_B">
    <property type="entry name" value="Ribosomal_uL3_B"/>
    <property type="match status" value="1"/>
</dbReference>
<sequence length="289" mass="30204">MRSGVIAKKVGMTRLFMEDGRQIPVTVLQLDKLQVVAQRTAEKDGYTAVQLGAGTAKVKRTSKAMRGHFAAASVEPKRKVAEFRVDAENLIAVGEEIIADHYFAGQYVDVAGTSIGKGFAGAMKRHNFGGLRASHGVSISHRSHGSTGQCQDPGKVFKGKKMAGHMGAARVTTQNLEVIKTDSARGLIMVKGAVPGSKGGWVTVKDAVKKPFPDDAILPAALKSAADEAAKAAEEAAAAAAAEAEAEAKRLAEEQAAQEAEALKAAEEEIAADGSEQPAADEDKKEGDA</sequence>
<evidence type="ECO:0000256" key="2">
    <source>
        <dbReference type="ARBA" id="ARBA00022481"/>
    </source>
</evidence>
<keyword evidence="2 8" id="KW-0488">Methylation</keyword>
<reference evidence="10 11" key="1">
    <citation type="submission" date="2016-11" db="EMBL/GenBank/DDBJ databases">
        <title>Complete genome sequence of Sulfitobacter sp. AM1-D1, a toxic bacteria associated with marine dinoflagellate Alexandrium minutum in East China Sea.</title>
        <authorList>
            <person name="Yang Q."/>
            <person name="Zhang X."/>
            <person name="Tian X."/>
        </authorList>
    </citation>
    <scope>NUCLEOTIDE SEQUENCE [LARGE SCALE GENOMIC DNA]</scope>
    <source>
        <strain evidence="10 11">AM1-D1</strain>
    </source>
</reference>
<keyword evidence="4 8" id="KW-0694">RNA-binding</keyword>
<dbReference type="Gene3D" id="2.40.30.10">
    <property type="entry name" value="Translation factors"/>
    <property type="match status" value="1"/>
</dbReference>
<comment type="function">
    <text evidence="8">One of the primary rRNA binding proteins, it binds directly near the 3'-end of the 23S rRNA, where it nucleates assembly of the 50S subunit.</text>
</comment>
<dbReference type="FunFam" id="2.40.30.10:FF:000004">
    <property type="entry name" value="50S ribosomal protein L3"/>
    <property type="match status" value="1"/>
</dbReference>
<dbReference type="Proteomes" id="UP000181897">
    <property type="component" value="Chromosome"/>
</dbReference>
<evidence type="ECO:0000256" key="4">
    <source>
        <dbReference type="ARBA" id="ARBA00022884"/>
    </source>
</evidence>
<evidence type="ECO:0000313" key="10">
    <source>
        <dbReference type="EMBL" id="APE45242.1"/>
    </source>
</evidence>
<dbReference type="GO" id="GO:0003735">
    <property type="term" value="F:structural constituent of ribosome"/>
    <property type="evidence" value="ECO:0007669"/>
    <property type="project" value="UniProtKB-UniRule"/>
</dbReference>
<feature type="region of interest" description="Disordered" evidence="9">
    <location>
        <begin position="250"/>
        <end position="289"/>
    </location>
</feature>
<evidence type="ECO:0000256" key="7">
    <source>
        <dbReference type="ARBA" id="ARBA00035243"/>
    </source>
</evidence>
<dbReference type="PANTHER" id="PTHR11229">
    <property type="entry name" value="50S RIBOSOMAL PROTEIN L3"/>
    <property type="match status" value="1"/>
</dbReference>
<dbReference type="KEGG" id="suam:BOO69_02000"/>
<evidence type="ECO:0000256" key="6">
    <source>
        <dbReference type="ARBA" id="ARBA00023274"/>
    </source>
</evidence>
<evidence type="ECO:0000313" key="11">
    <source>
        <dbReference type="Proteomes" id="UP000181897"/>
    </source>
</evidence>
<name>A0A1J0WLS1_9RHOB</name>
<dbReference type="GO" id="GO:0006412">
    <property type="term" value="P:translation"/>
    <property type="evidence" value="ECO:0007669"/>
    <property type="project" value="UniProtKB-UniRule"/>
</dbReference>
<evidence type="ECO:0000256" key="8">
    <source>
        <dbReference type="HAMAP-Rule" id="MF_01325"/>
    </source>
</evidence>
<protein>
    <recommendedName>
        <fullName evidence="7 8">Large ribosomal subunit protein uL3</fullName>
    </recommendedName>
</protein>
<dbReference type="Gene3D" id="3.30.160.810">
    <property type="match status" value="1"/>
</dbReference>
<dbReference type="STRING" id="1917485.BOO69_02000"/>
<keyword evidence="3 8" id="KW-0699">rRNA-binding</keyword>
<dbReference type="GO" id="GO:0022625">
    <property type="term" value="C:cytosolic large ribosomal subunit"/>
    <property type="evidence" value="ECO:0007669"/>
    <property type="project" value="TreeGrafter"/>
</dbReference>
<comment type="similarity">
    <text evidence="1 8">Belongs to the universal ribosomal protein uL3 family.</text>
</comment>
<evidence type="ECO:0000256" key="1">
    <source>
        <dbReference type="ARBA" id="ARBA00006540"/>
    </source>
</evidence>
<comment type="subunit">
    <text evidence="8">Part of the 50S ribosomal subunit. Forms a cluster with proteins L14 and L19.</text>
</comment>
<keyword evidence="11" id="KW-1185">Reference proteome</keyword>
<dbReference type="FunFam" id="3.30.160.810:FF:000001">
    <property type="entry name" value="50S ribosomal protein L3"/>
    <property type="match status" value="1"/>
</dbReference>
<keyword evidence="6 8" id="KW-0687">Ribonucleoprotein</keyword>
<dbReference type="InterPro" id="IPR019927">
    <property type="entry name" value="Ribosomal_uL3_bac/org-type"/>
</dbReference>
<dbReference type="NCBIfam" id="TIGR03625">
    <property type="entry name" value="L3_bact"/>
    <property type="match status" value="1"/>
</dbReference>
<dbReference type="SUPFAM" id="SSF50447">
    <property type="entry name" value="Translation proteins"/>
    <property type="match status" value="1"/>
</dbReference>
<dbReference type="GO" id="GO:0019843">
    <property type="term" value="F:rRNA binding"/>
    <property type="evidence" value="ECO:0007669"/>
    <property type="project" value="UniProtKB-UniRule"/>
</dbReference>
<accession>A0A1J0WLS1</accession>
<dbReference type="EMBL" id="CP018076">
    <property type="protein sequence ID" value="APE45242.1"/>
    <property type="molecule type" value="Genomic_DNA"/>
</dbReference>
<evidence type="ECO:0000256" key="9">
    <source>
        <dbReference type="SAM" id="MobiDB-lite"/>
    </source>
</evidence>
<evidence type="ECO:0000256" key="5">
    <source>
        <dbReference type="ARBA" id="ARBA00022980"/>
    </source>
</evidence>